<name>A0A8S1RLA6_9CILI</name>
<keyword evidence="2" id="KW-1185">Reference proteome</keyword>
<dbReference type="OrthoDB" id="326273at2759"/>
<evidence type="ECO:0000313" key="1">
    <source>
        <dbReference type="EMBL" id="CAD8128966.1"/>
    </source>
</evidence>
<dbReference type="AlphaFoldDB" id="A0A8S1RLA6"/>
<protein>
    <submittedName>
        <fullName evidence="1">Uncharacterized protein</fullName>
    </submittedName>
</protein>
<evidence type="ECO:0000313" key="2">
    <source>
        <dbReference type="Proteomes" id="UP000692954"/>
    </source>
</evidence>
<accession>A0A8S1RLA6</accession>
<reference evidence="1" key="1">
    <citation type="submission" date="2021-01" db="EMBL/GenBank/DDBJ databases">
        <authorList>
            <consortium name="Genoscope - CEA"/>
            <person name="William W."/>
        </authorList>
    </citation>
    <scope>NUCLEOTIDE SEQUENCE</scope>
</reference>
<proteinExistence type="predicted"/>
<organism evidence="1 2">
    <name type="scientific">Paramecium sonneborni</name>
    <dbReference type="NCBI Taxonomy" id="65129"/>
    <lineage>
        <taxon>Eukaryota</taxon>
        <taxon>Sar</taxon>
        <taxon>Alveolata</taxon>
        <taxon>Ciliophora</taxon>
        <taxon>Intramacronucleata</taxon>
        <taxon>Oligohymenophorea</taxon>
        <taxon>Peniculida</taxon>
        <taxon>Parameciidae</taxon>
        <taxon>Paramecium</taxon>
    </lineage>
</organism>
<gene>
    <name evidence="1" type="ORF">PSON_ATCC_30995.1.T2010029</name>
</gene>
<sequence>MYWKYNEKELKQMQIIIRTFYYLVVVDYMIKKEIRQRLESGQNQIKNLITIIRSYIVENII</sequence>
<comment type="caution">
    <text evidence="1">The sequence shown here is derived from an EMBL/GenBank/DDBJ whole genome shotgun (WGS) entry which is preliminary data.</text>
</comment>
<dbReference type="EMBL" id="CAJJDN010000201">
    <property type="protein sequence ID" value="CAD8128966.1"/>
    <property type="molecule type" value="Genomic_DNA"/>
</dbReference>
<dbReference type="Proteomes" id="UP000692954">
    <property type="component" value="Unassembled WGS sequence"/>
</dbReference>